<dbReference type="Proteomes" id="UP001381693">
    <property type="component" value="Unassembled WGS sequence"/>
</dbReference>
<reference evidence="1 2" key="1">
    <citation type="submission" date="2023-11" db="EMBL/GenBank/DDBJ databases">
        <title>Halocaridina rubra genome assembly.</title>
        <authorList>
            <person name="Smith C."/>
        </authorList>
    </citation>
    <scope>NUCLEOTIDE SEQUENCE [LARGE SCALE GENOMIC DNA]</scope>
    <source>
        <strain evidence="1">EP-1</strain>
        <tissue evidence="1">Whole</tissue>
    </source>
</reference>
<accession>A0AAN8X9F1</accession>
<evidence type="ECO:0000313" key="2">
    <source>
        <dbReference type="Proteomes" id="UP001381693"/>
    </source>
</evidence>
<dbReference type="EMBL" id="JAXCGZ010006075">
    <property type="protein sequence ID" value="KAK7080172.1"/>
    <property type="molecule type" value="Genomic_DNA"/>
</dbReference>
<sequence>MASANKTVVASGGFVDEEQVESSDPEVDTDILKARHKETVTRMILHCTETQVSTIVIVLLAHLHKMTSDKVWLKAGIAANRKYIPIHTIVKWLAFDNDNTESIRVFHSITGGDSFIPLQEWRENLLESVSRILSPS</sequence>
<organism evidence="1 2">
    <name type="scientific">Halocaridina rubra</name>
    <name type="common">Hawaiian red shrimp</name>
    <dbReference type="NCBI Taxonomy" id="373956"/>
    <lineage>
        <taxon>Eukaryota</taxon>
        <taxon>Metazoa</taxon>
        <taxon>Ecdysozoa</taxon>
        <taxon>Arthropoda</taxon>
        <taxon>Crustacea</taxon>
        <taxon>Multicrustacea</taxon>
        <taxon>Malacostraca</taxon>
        <taxon>Eumalacostraca</taxon>
        <taxon>Eucarida</taxon>
        <taxon>Decapoda</taxon>
        <taxon>Pleocyemata</taxon>
        <taxon>Caridea</taxon>
        <taxon>Atyoidea</taxon>
        <taxon>Atyidae</taxon>
        <taxon>Halocaridina</taxon>
    </lineage>
</organism>
<gene>
    <name evidence="1" type="ORF">SK128_008156</name>
</gene>
<comment type="caution">
    <text evidence="1">The sequence shown here is derived from an EMBL/GenBank/DDBJ whole genome shotgun (WGS) entry which is preliminary data.</text>
</comment>
<dbReference type="AlphaFoldDB" id="A0AAN8X9F1"/>
<keyword evidence="2" id="KW-1185">Reference proteome</keyword>
<evidence type="ECO:0000313" key="1">
    <source>
        <dbReference type="EMBL" id="KAK7080172.1"/>
    </source>
</evidence>
<name>A0AAN8X9F1_HALRR</name>
<protein>
    <submittedName>
        <fullName evidence="1">Uncharacterized protein</fullName>
    </submittedName>
</protein>
<proteinExistence type="predicted"/>